<name>A0A382WX89_9ZZZZ</name>
<evidence type="ECO:0000313" key="4">
    <source>
        <dbReference type="EMBL" id="SVD63180.1"/>
    </source>
</evidence>
<evidence type="ECO:0000256" key="1">
    <source>
        <dbReference type="ARBA" id="ARBA00022490"/>
    </source>
</evidence>
<evidence type="ECO:0000259" key="3">
    <source>
        <dbReference type="Pfam" id="PF07516"/>
    </source>
</evidence>
<dbReference type="GO" id="GO:0016020">
    <property type="term" value="C:membrane"/>
    <property type="evidence" value="ECO:0007669"/>
    <property type="project" value="InterPro"/>
</dbReference>
<dbReference type="EMBL" id="UINC01163071">
    <property type="protein sequence ID" value="SVD63180.1"/>
    <property type="molecule type" value="Genomic_DNA"/>
</dbReference>
<dbReference type="Pfam" id="PF02810">
    <property type="entry name" value="SEC-C"/>
    <property type="match status" value="1"/>
</dbReference>
<dbReference type="PANTHER" id="PTHR33747">
    <property type="entry name" value="UPF0225 PROTEIN SCO1677"/>
    <property type="match status" value="1"/>
</dbReference>
<gene>
    <name evidence="4" type="ORF">METZ01_LOCUS416034</name>
</gene>
<dbReference type="PANTHER" id="PTHR33747:SF1">
    <property type="entry name" value="ADENYLATE CYCLASE-ASSOCIATED CAP C-TERMINAL DOMAIN-CONTAINING PROTEIN"/>
    <property type="match status" value="1"/>
</dbReference>
<organism evidence="4">
    <name type="scientific">marine metagenome</name>
    <dbReference type="NCBI Taxonomy" id="408172"/>
    <lineage>
        <taxon>unclassified sequences</taxon>
        <taxon>metagenomes</taxon>
        <taxon>ecological metagenomes</taxon>
    </lineage>
</organism>
<dbReference type="Pfam" id="PF07516">
    <property type="entry name" value="SecA_SW"/>
    <property type="match status" value="1"/>
</dbReference>
<keyword evidence="1" id="KW-0963">Cytoplasm</keyword>
<feature type="domain" description="SecA Wing/Scaffold" evidence="3">
    <location>
        <begin position="9"/>
        <end position="113"/>
    </location>
</feature>
<dbReference type="AlphaFoldDB" id="A0A382WX89"/>
<dbReference type="InterPro" id="IPR004027">
    <property type="entry name" value="SEC_C_motif"/>
</dbReference>
<accession>A0A382WX89</accession>
<dbReference type="SUPFAM" id="SSF81886">
    <property type="entry name" value="Helical scaffold and wing domains of SecA"/>
    <property type="match status" value="1"/>
</dbReference>
<feature type="region of interest" description="Disordered" evidence="2">
    <location>
        <begin position="139"/>
        <end position="190"/>
    </location>
</feature>
<reference evidence="4" key="1">
    <citation type="submission" date="2018-05" db="EMBL/GenBank/DDBJ databases">
        <authorList>
            <person name="Lanie J.A."/>
            <person name="Ng W.-L."/>
            <person name="Kazmierczak K.M."/>
            <person name="Andrzejewski T.M."/>
            <person name="Davidsen T.M."/>
            <person name="Wayne K.J."/>
            <person name="Tettelin H."/>
            <person name="Glass J.I."/>
            <person name="Rusch D."/>
            <person name="Podicherti R."/>
            <person name="Tsui H.-C.T."/>
            <person name="Winkler M.E."/>
        </authorList>
    </citation>
    <scope>NUCLEOTIDE SEQUENCE</scope>
</reference>
<sequence>MFKETFGVESELGDLQETTREELENRLYTRAENLFKEKEELYTHDALYSVARIIYLQTIDALWKDHLRTMDNLREGISLRGYAQKDPKQEYKKEGYNLFATMHGAIGGDVLVKASRVVITTETQEDYEARLEARRAKQQKLMTRGPAKKEAQKPQTVKRQGVKVGRNDPCPCGSGKKYKKCHGVSDALNP</sequence>
<protein>
    <recommendedName>
        <fullName evidence="3">SecA Wing/Scaffold domain-containing protein</fullName>
    </recommendedName>
</protein>
<evidence type="ECO:0000256" key="2">
    <source>
        <dbReference type="SAM" id="MobiDB-lite"/>
    </source>
</evidence>
<dbReference type="Gene3D" id="1.10.3060.10">
    <property type="entry name" value="Helical scaffold and wing domains of SecA"/>
    <property type="match status" value="1"/>
</dbReference>
<dbReference type="InterPro" id="IPR011116">
    <property type="entry name" value="SecA_Wing/Scaffold"/>
</dbReference>
<dbReference type="GO" id="GO:0017038">
    <property type="term" value="P:protein import"/>
    <property type="evidence" value="ECO:0007669"/>
    <property type="project" value="InterPro"/>
</dbReference>
<dbReference type="InterPro" id="IPR036266">
    <property type="entry name" value="SecA_Wing/Scaffold_sf"/>
</dbReference>
<proteinExistence type="predicted"/>